<dbReference type="Proteomes" id="UP001430356">
    <property type="component" value="Unassembled WGS sequence"/>
</dbReference>
<comment type="caution">
    <text evidence="2">The sequence shown here is derived from an EMBL/GenBank/DDBJ whole genome shotgun (WGS) entry which is preliminary data.</text>
</comment>
<protein>
    <submittedName>
        <fullName evidence="2">Uncharacterized protein</fullName>
    </submittedName>
</protein>
<sequence length="229" mass="24546">MEHVGCCWTSAVPCNVEDNATASHCTPPARRPPGRSAVQRQKKTFSASIAAARESSRGDGHQAQRRASDVPTPSSALQPPYPVDTRPPSAPRDGEAHSPHERLPTSLVATPLPTRAFHNLATSSLGDDSPKMPPPPSHAPEVITELPLEQQLALLAAPAMTPSGHFLTHLLAPQTAPIQMQRMPRHRSLKVSTTRLTAGMREGLWARRTWKRMATHTTVLSGGVGGSEG</sequence>
<feature type="compositionally biased region" description="Basic and acidic residues" evidence="1">
    <location>
        <begin position="92"/>
        <end position="101"/>
    </location>
</feature>
<keyword evidence="3" id="KW-1185">Reference proteome</keyword>
<proteinExistence type="predicted"/>
<feature type="region of interest" description="Disordered" evidence="1">
    <location>
        <begin position="19"/>
        <end position="101"/>
    </location>
</feature>
<accession>A0AAW0EXZ0</accession>
<dbReference type="EMBL" id="JAECZO010000254">
    <property type="protein sequence ID" value="KAK7199240.1"/>
    <property type="molecule type" value="Genomic_DNA"/>
</dbReference>
<gene>
    <name evidence="2" type="ORF">NESM_000894500</name>
</gene>
<evidence type="ECO:0000313" key="2">
    <source>
        <dbReference type="EMBL" id="KAK7199240.1"/>
    </source>
</evidence>
<organism evidence="2 3">
    <name type="scientific">Novymonas esmeraldas</name>
    <dbReference type="NCBI Taxonomy" id="1808958"/>
    <lineage>
        <taxon>Eukaryota</taxon>
        <taxon>Discoba</taxon>
        <taxon>Euglenozoa</taxon>
        <taxon>Kinetoplastea</taxon>
        <taxon>Metakinetoplastina</taxon>
        <taxon>Trypanosomatida</taxon>
        <taxon>Trypanosomatidae</taxon>
        <taxon>Novymonas</taxon>
    </lineage>
</organism>
<reference evidence="2 3" key="1">
    <citation type="journal article" date="2021" name="MBio">
        <title>A New Model Trypanosomatid, Novymonas esmeraldas: Genomic Perception of Its 'Candidatus Pandoraea novymonadis' Endosymbiont.</title>
        <authorList>
            <person name="Zakharova A."/>
            <person name="Saura A."/>
            <person name="Butenko A."/>
            <person name="Podesvova L."/>
            <person name="Warmusova S."/>
            <person name="Kostygov A.Y."/>
            <person name="Nenarokova A."/>
            <person name="Lukes J."/>
            <person name="Opperdoes F.R."/>
            <person name="Yurchenko V."/>
        </authorList>
    </citation>
    <scope>NUCLEOTIDE SEQUENCE [LARGE SCALE GENOMIC DNA]</scope>
    <source>
        <strain evidence="2 3">E262AT.01</strain>
    </source>
</reference>
<feature type="compositionally biased region" description="Basic and acidic residues" evidence="1">
    <location>
        <begin position="54"/>
        <end position="68"/>
    </location>
</feature>
<evidence type="ECO:0000313" key="3">
    <source>
        <dbReference type="Proteomes" id="UP001430356"/>
    </source>
</evidence>
<dbReference type="AlphaFoldDB" id="A0AAW0EXZ0"/>
<evidence type="ECO:0000256" key="1">
    <source>
        <dbReference type="SAM" id="MobiDB-lite"/>
    </source>
</evidence>
<name>A0AAW0EXZ0_9TRYP</name>